<proteinExistence type="predicted"/>
<accession>A0ABM7T5F9</accession>
<keyword evidence="2" id="KW-1185">Reference proteome</keyword>
<protein>
    <submittedName>
        <fullName evidence="1">Uncharacterized protein</fullName>
    </submittedName>
</protein>
<gene>
    <name evidence="1" type="ORF">psyc5s11_32660</name>
</gene>
<name>A0ABM7T5F9_9CLOT</name>
<dbReference type="Proteomes" id="UP000824633">
    <property type="component" value="Chromosome"/>
</dbReference>
<sequence length="111" mass="13306">MKAYRNELKAMLGINLNALKQIERRKTLDKNLFDYLIVNLNDEKIKEEILSKKEEQEGNIQFEIDVDNKIDLLDYIEDLQLKMGFDNEDYLNEDGKKIQEIYDQIYKQTNK</sequence>
<reference evidence="2" key="1">
    <citation type="submission" date="2021-07" db="EMBL/GenBank/DDBJ databases">
        <title>Complete genome sequencing of a Clostridium isolate.</title>
        <authorList>
            <person name="Ueki A."/>
            <person name="Tonouchi A."/>
        </authorList>
    </citation>
    <scope>NUCLEOTIDE SEQUENCE [LARGE SCALE GENOMIC DNA]</scope>
    <source>
        <strain evidence="2">C5S11</strain>
    </source>
</reference>
<evidence type="ECO:0000313" key="1">
    <source>
        <dbReference type="EMBL" id="BCZ47199.1"/>
    </source>
</evidence>
<dbReference type="RefSeq" id="WP_224033572.1">
    <property type="nucleotide sequence ID" value="NZ_AP024849.1"/>
</dbReference>
<dbReference type="EMBL" id="AP024849">
    <property type="protein sequence ID" value="BCZ47199.1"/>
    <property type="molecule type" value="Genomic_DNA"/>
</dbReference>
<evidence type="ECO:0000313" key="2">
    <source>
        <dbReference type="Proteomes" id="UP000824633"/>
    </source>
</evidence>
<organism evidence="1 2">
    <name type="scientific">Clostridium gelidum</name>
    <dbReference type="NCBI Taxonomy" id="704125"/>
    <lineage>
        <taxon>Bacteria</taxon>
        <taxon>Bacillati</taxon>
        <taxon>Bacillota</taxon>
        <taxon>Clostridia</taxon>
        <taxon>Eubacteriales</taxon>
        <taxon>Clostridiaceae</taxon>
        <taxon>Clostridium</taxon>
    </lineage>
</organism>